<name>A0ABW4F8V8_9PSEU</name>
<protein>
    <submittedName>
        <fullName evidence="1">Uncharacterized protein</fullName>
    </submittedName>
</protein>
<sequence length="72" mass="7609">MAKVVSGGDFTNSRRQELIDAVQRTNLEGATGHVSFDRFGDTTDKVLTVYAVQGGEFVPVETGTLEGGAPAH</sequence>
<evidence type="ECO:0000313" key="2">
    <source>
        <dbReference type="Proteomes" id="UP001597114"/>
    </source>
</evidence>
<comment type="caution">
    <text evidence="1">The sequence shown here is derived from an EMBL/GenBank/DDBJ whole genome shotgun (WGS) entry which is preliminary data.</text>
</comment>
<dbReference type="RefSeq" id="WP_344728795.1">
    <property type="nucleotide sequence ID" value="NZ_BAAAUS010000056.1"/>
</dbReference>
<proteinExistence type="predicted"/>
<reference evidence="2" key="1">
    <citation type="journal article" date="2019" name="Int. J. Syst. Evol. Microbiol.">
        <title>The Global Catalogue of Microorganisms (GCM) 10K type strain sequencing project: providing services to taxonomists for standard genome sequencing and annotation.</title>
        <authorList>
            <consortium name="The Broad Institute Genomics Platform"/>
            <consortium name="The Broad Institute Genome Sequencing Center for Infectious Disease"/>
            <person name="Wu L."/>
            <person name="Ma J."/>
        </authorList>
    </citation>
    <scope>NUCLEOTIDE SEQUENCE [LARGE SCALE GENOMIC DNA]</scope>
    <source>
        <strain evidence="2">CCM 7043</strain>
    </source>
</reference>
<keyword evidence="2" id="KW-1185">Reference proteome</keyword>
<dbReference type="InterPro" id="IPR028082">
    <property type="entry name" value="Peripla_BP_I"/>
</dbReference>
<dbReference type="SUPFAM" id="SSF53822">
    <property type="entry name" value="Periplasmic binding protein-like I"/>
    <property type="match status" value="1"/>
</dbReference>
<organism evidence="1 2">
    <name type="scientific">Pseudonocardia yunnanensis</name>
    <dbReference type="NCBI Taxonomy" id="58107"/>
    <lineage>
        <taxon>Bacteria</taxon>
        <taxon>Bacillati</taxon>
        <taxon>Actinomycetota</taxon>
        <taxon>Actinomycetes</taxon>
        <taxon>Pseudonocardiales</taxon>
        <taxon>Pseudonocardiaceae</taxon>
        <taxon>Pseudonocardia</taxon>
    </lineage>
</organism>
<dbReference type="Proteomes" id="UP001597114">
    <property type="component" value="Unassembled WGS sequence"/>
</dbReference>
<accession>A0ABW4F8V8</accession>
<evidence type="ECO:0000313" key="1">
    <source>
        <dbReference type="EMBL" id="MFD1522749.1"/>
    </source>
</evidence>
<dbReference type="EMBL" id="JBHUCO010000048">
    <property type="protein sequence ID" value="MFD1522749.1"/>
    <property type="molecule type" value="Genomic_DNA"/>
</dbReference>
<gene>
    <name evidence="1" type="ORF">ACFSJD_35015</name>
</gene>